<dbReference type="RefSeq" id="XP_024685172.1">
    <property type="nucleotide sequence ID" value="XM_024832469.1"/>
</dbReference>
<comment type="caution">
    <text evidence="2">The sequence shown here is derived from an EMBL/GenBank/DDBJ whole genome shotgun (WGS) entry which is preliminary data.</text>
</comment>
<proteinExistence type="predicted"/>
<keyword evidence="1" id="KW-0812">Transmembrane</keyword>
<keyword evidence="1" id="KW-1133">Transmembrane helix</keyword>
<feature type="transmembrane region" description="Helical" evidence="1">
    <location>
        <begin position="27"/>
        <end position="50"/>
    </location>
</feature>
<dbReference type="Proteomes" id="UP000234474">
    <property type="component" value="Unassembled WGS sequence"/>
</dbReference>
<accession>A0A2I1CG15</accession>
<evidence type="ECO:0000313" key="3">
    <source>
        <dbReference type="Proteomes" id="UP000234474"/>
    </source>
</evidence>
<name>A0A2I1CG15_ASPN1</name>
<sequence length="130" mass="15388">MILRNDTEEQGVRGLHDNAFVRETSMIIAFCLIFPSSFFISFLLFDFAFSCGGGRNGWLLWRFSSFELTAISPCFARLHFVLPWLCYLDVPSKYHRSHLRCMDPLKSEYKFMNRVRYPARVRFLKFLLLV</sequence>
<dbReference type="EMBL" id="MSZS01000002">
    <property type="protein sequence ID" value="PKX96577.1"/>
    <property type="molecule type" value="Genomic_DNA"/>
</dbReference>
<dbReference type="AlphaFoldDB" id="A0A2I1CG15"/>
<organism evidence="2 3">
    <name type="scientific">Aspergillus novofumigatus (strain IBT 16806)</name>
    <dbReference type="NCBI Taxonomy" id="1392255"/>
    <lineage>
        <taxon>Eukaryota</taxon>
        <taxon>Fungi</taxon>
        <taxon>Dikarya</taxon>
        <taxon>Ascomycota</taxon>
        <taxon>Pezizomycotina</taxon>
        <taxon>Eurotiomycetes</taxon>
        <taxon>Eurotiomycetidae</taxon>
        <taxon>Eurotiales</taxon>
        <taxon>Aspergillaceae</taxon>
        <taxon>Aspergillus</taxon>
        <taxon>Aspergillus subgen. Fumigati</taxon>
    </lineage>
</organism>
<dbReference type="VEuPathDB" id="FungiDB:P174DRAFT_82443"/>
<evidence type="ECO:0000256" key="1">
    <source>
        <dbReference type="SAM" id="Phobius"/>
    </source>
</evidence>
<evidence type="ECO:0000313" key="2">
    <source>
        <dbReference type="EMBL" id="PKX96577.1"/>
    </source>
</evidence>
<keyword evidence="3" id="KW-1185">Reference proteome</keyword>
<protein>
    <submittedName>
        <fullName evidence="2">Uncharacterized protein</fullName>
    </submittedName>
</protein>
<reference evidence="3" key="1">
    <citation type="journal article" date="2018" name="Proc. Natl. Acad. Sci. U.S.A.">
        <title>Linking secondary metabolites to gene clusters through genome sequencing of six diverse Aspergillus species.</title>
        <authorList>
            <person name="Kaerboelling I."/>
            <person name="Vesth T.C."/>
            <person name="Frisvad J.C."/>
            <person name="Nybo J.L."/>
            <person name="Theobald S."/>
            <person name="Kuo A."/>
            <person name="Bowyer P."/>
            <person name="Matsuda Y."/>
            <person name="Mondo S."/>
            <person name="Lyhne E.K."/>
            <person name="Kogle M.E."/>
            <person name="Clum A."/>
            <person name="Lipzen A."/>
            <person name="Salamov A."/>
            <person name="Ngan C.Y."/>
            <person name="Daum C."/>
            <person name="Chiniquy J."/>
            <person name="Barry K."/>
            <person name="LaButti K."/>
            <person name="Haridas S."/>
            <person name="Simmons B.A."/>
            <person name="Magnuson J.K."/>
            <person name="Mortensen U.H."/>
            <person name="Larsen T.O."/>
            <person name="Grigoriev I.V."/>
            <person name="Baker S.E."/>
            <person name="Andersen M.R."/>
        </authorList>
    </citation>
    <scope>NUCLEOTIDE SEQUENCE [LARGE SCALE GENOMIC DNA]</scope>
    <source>
        <strain evidence="3">IBT 16806</strain>
    </source>
</reference>
<keyword evidence="1" id="KW-0472">Membrane</keyword>
<gene>
    <name evidence="2" type="ORF">P174DRAFT_82443</name>
</gene>
<dbReference type="GeneID" id="36539807"/>